<dbReference type="SUPFAM" id="SSF51726">
    <property type="entry name" value="UROD/MetE-like"/>
    <property type="match status" value="1"/>
</dbReference>
<evidence type="ECO:0000313" key="2">
    <source>
        <dbReference type="EMBL" id="SVB20195.1"/>
    </source>
</evidence>
<feature type="domain" description="Uroporphyrinogen decarboxylase (URO-D)" evidence="1">
    <location>
        <begin position="17"/>
        <end position="26"/>
    </location>
</feature>
<feature type="non-terminal residue" evidence="2">
    <location>
        <position position="47"/>
    </location>
</feature>
<name>A0A382C286_9ZZZZ</name>
<dbReference type="Pfam" id="PF01208">
    <property type="entry name" value="URO-D"/>
    <property type="match status" value="1"/>
</dbReference>
<dbReference type="EMBL" id="UINC01032476">
    <property type="protein sequence ID" value="SVB20195.1"/>
    <property type="molecule type" value="Genomic_DNA"/>
</dbReference>
<protein>
    <recommendedName>
        <fullName evidence="1">Uroporphyrinogen decarboxylase (URO-D) domain-containing protein</fullName>
    </recommendedName>
</protein>
<dbReference type="GO" id="GO:0006779">
    <property type="term" value="P:porphyrin-containing compound biosynthetic process"/>
    <property type="evidence" value="ECO:0007669"/>
    <property type="project" value="InterPro"/>
</dbReference>
<accession>A0A382C286</accession>
<gene>
    <name evidence="2" type="ORF">METZ01_LOCUS173049</name>
</gene>
<dbReference type="PROSITE" id="PS00906">
    <property type="entry name" value="UROD_1"/>
    <property type="match status" value="1"/>
</dbReference>
<dbReference type="AlphaFoldDB" id="A0A382C286"/>
<proteinExistence type="predicted"/>
<reference evidence="2" key="1">
    <citation type="submission" date="2018-05" db="EMBL/GenBank/DDBJ databases">
        <authorList>
            <person name="Lanie J.A."/>
            <person name="Ng W.-L."/>
            <person name="Kazmierczak K.M."/>
            <person name="Andrzejewski T.M."/>
            <person name="Davidsen T.M."/>
            <person name="Wayne K.J."/>
            <person name="Tettelin H."/>
            <person name="Glass J.I."/>
            <person name="Rusch D."/>
            <person name="Podicherti R."/>
            <person name="Tsui H.-C.T."/>
            <person name="Winkler M.E."/>
        </authorList>
    </citation>
    <scope>NUCLEOTIDE SEQUENCE</scope>
</reference>
<dbReference type="InterPro" id="IPR038071">
    <property type="entry name" value="UROD/MetE-like_sf"/>
</dbReference>
<dbReference type="Gene3D" id="3.20.20.210">
    <property type="match status" value="1"/>
</dbReference>
<dbReference type="GO" id="GO:0004853">
    <property type="term" value="F:uroporphyrinogen decarboxylase activity"/>
    <property type="evidence" value="ECO:0007669"/>
    <property type="project" value="InterPro"/>
</dbReference>
<dbReference type="InterPro" id="IPR000257">
    <property type="entry name" value="Uroporphyrinogen_deCOase"/>
</dbReference>
<organism evidence="2">
    <name type="scientific">marine metagenome</name>
    <dbReference type="NCBI Taxonomy" id="408172"/>
    <lineage>
        <taxon>unclassified sequences</taxon>
        <taxon>metagenomes</taxon>
        <taxon>ecological metagenomes</taxon>
    </lineage>
</organism>
<sequence>MTPIQETIITKKTTNKPIWLMRQAGRYLPEFRKIRKLNSNFINLCLN</sequence>
<evidence type="ECO:0000259" key="1">
    <source>
        <dbReference type="PROSITE" id="PS00906"/>
    </source>
</evidence>